<gene>
    <name evidence="2" type="ORF">SNE40_021658</name>
</gene>
<proteinExistence type="predicted"/>
<sequence length="147" mass="17266">MEFHCVLEDCSMEEVVVTEEIVETLLTETNYEGDDEDDGYSEEEEWMFGDEEWLVSDPFLCEMDQEVYSWLYEEAFRPNVSSTPVRPTTPPPASMFEPFDDIETLKSWYQPGSATPPPTSTLKRKMYDDDDDEDDDPIMRHVRRRLV</sequence>
<keyword evidence="3" id="KW-1185">Reference proteome</keyword>
<evidence type="ECO:0000256" key="1">
    <source>
        <dbReference type="SAM" id="MobiDB-lite"/>
    </source>
</evidence>
<evidence type="ECO:0000313" key="2">
    <source>
        <dbReference type="EMBL" id="KAK6167689.1"/>
    </source>
</evidence>
<organism evidence="2 3">
    <name type="scientific">Patella caerulea</name>
    <name type="common">Rayed Mediterranean limpet</name>
    <dbReference type="NCBI Taxonomy" id="87958"/>
    <lineage>
        <taxon>Eukaryota</taxon>
        <taxon>Metazoa</taxon>
        <taxon>Spiralia</taxon>
        <taxon>Lophotrochozoa</taxon>
        <taxon>Mollusca</taxon>
        <taxon>Gastropoda</taxon>
        <taxon>Patellogastropoda</taxon>
        <taxon>Patelloidea</taxon>
        <taxon>Patellidae</taxon>
        <taxon>Patella</taxon>
    </lineage>
</organism>
<reference evidence="2 3" key="1">
    <citation type="submission" date="2024-01" db="EMBL/GenBank/DDBJ databases">
        <title>The genome of the rayed Mediterranean limpet Patella caerulea (Linnaeus, 1758).</title>
        <authorList>
            <person name="Anh-Thu Weber A."/>
            <person name="Halstead-Nussloch G."/>
        </authorList>
    </citation>
    <scope>NUCLEOTIDE SEQUENCE [LARGE SCALE GENOMIC DNA]</scope>
    <source>
        <strain evidence="2">AATW-2023a</strain>
        <tissue evidence="2">Whole specimen</tissue>
    </source>
</reference>
<dbReference type="Proteomes" id="UP001347796">
    <property type="component" value="Unassembled WGS sequence"/>
</dbReference>
<feature type="region of interest" description="Disordered" evidence="1">
    <location>
        <begin position="108"/>
        <end position="147"/>
    </location>
</feature>
<dbReference type="EMBL" id="JAZGQO010000018">
    <property type="protein sequence ID" value="KAK6167689.1"/>
    <property type="molecule type" value="Genomic_DNA"/>
</dbReference>
<protein>
    <submittedName>
        <fullName evidence="2">Uncharacterized protein</fullName>
    </submittedName>
</protein>
<comment type="caution">
    <text evidence="2">The sequence shown here is derived from an EMBL/GenBank/DDBJ whole genome shotgun (WGS) entry which is preliminary data.</text>
</comment>
<dbReference type="AlphaFoldDB" id="A0AAN8IZA5"/>
<accession>A0AAN8IZA5</accession>
<name>A0AAN8IZA5_PATCE</name>
<evidence type="ECO:0000313" key="3">
    <source>
        <dbReference type="Proteomes" id="UP001347796"/>
    </source>
</evidence>